<dbReference type="InterPro" id="IPR036390">
    <property type="entry name" value="WH_DNA-bd_sf"/>
</dbReference>
<keyword evidence="1" id="KW-0805">Transcription regulation</keyword>
<evidence type="ECO:0000256" key="3">
    <source>
        <dbReference type="ARBA" id="ARBA00023163"/>
    </source>
</evidence>
<evidence type="ECO:0000313" key="6">
    <source>
        <dbReference type="Proteomes" id="UP000544222"/>
    </source>
</evidence>
<proteinExistence type="predicted"/>
<gene>
    <name evidence="5" type="ORF">FHX64_000881</name>
</gene>
<dbReference type="PANTHER" id="PTHR42756:SF1">
    <property type="entry name" value="TRANSCRIPTIONAL REPRESSOR OF EMRAB OPERON"/>
    <property type="match status" value="1"/>
</dbReference>
<dbReference type="Gene3D" id="1.10.10.10">
    <property type="entry name" value="Winged helix-like DNA-binding domain superfamily/Winged helix DNA-binding domain"/>
    <property type="match status" value="1"/>
</dbReference>
<dbReference type="SMART" id="SM00347">
    <property type="entry name" value="HTH_MARR"/>
    <property type="match status" value="1"/>
</dbReference>
<feature type="domain" description="HTH marR-type" evidence="4">
    <location>
        <begin position="1"/>
        <end position="108"/>
    </location>
</feature>
<evidence type="ECO:0000313" key="5">
    <source>
        <dbReference type="EMBL" id="MBB3186718.1"/>
    </source>
</evidence>
<evidence type="ECO:0000256" key="1">
    <source>
        <dbReference type="ARBA" id="ARBA00023015"/>
    </source>
</evidence>
<organism evidence="5 6">
    <name type="scientific">Microbacter margulisiae</name>
    <dbReference type="NCBI Taxonomy" id="1350067"/>
    <lineage>
        <taxon>Bacteria</taxon>
        <taxon>Pseudomonadati</taxon>
        <taxon>Bacteroidota</taxon>
        <taxon>Bacteroidia</taxon>
        <taxon>Bacteroidales</taxon>
        <taxon>Porphyromonadaceae</taxon>
        <taxon>Microbacter</taxon>
    </lineage>
</organism>
<keyword evidence="3" id="KW-0804">Transcription</keyword>
<comment type="caution">
    <text evidence="5">The sequence shown here is derived from an EMBL/GenBank/DDBJ whole genome shotgun (WGS) entry which is preliminary data.</text>
</comment>
<name>A0A7W5DR42_9PORP</name>
<reference evidence="5 6" key="1">
    <citation type="submission" date="2020-08" db="EMBL/GenBank/DDBJ databases">
        <title>Genomic Encyclopedia of Type Strains, Phase IV (KMG-IV): sequencing the most valuable type-strain genomes for metagenomic binning, comparative biology and taxonomic classification.</title>
        <authorList>
            <person name="Goeker M."/>
        </authorList>
    </citation>
    <scope>NUCLEOTIDE SEQUENCE [LARGE SCALE GENOMIC DNA]</scope>
    <source>
        <strain evidence="5 6">DSM 27471</strain>
    </source>
</reference>
<evidence type="ECO:0000259" key="4">
    <source>
        <dbReference type="PROSITE" id="PS50995"/>
    </source>
</evidence>
<sequence length="108" mass="12163">MRNIYKAVNQCEKEFASKYGLTLNEAMILCSLETKSLCASELAEVSDLQCSQTSKILKSLEDKELIQRTLGKTDKRNMFFGLSEKGEAMLKAVNAFQQNIPELLKPLL</sequence>
<dbReference type="InterPro" id="IPR000835">
    <property type="entry name" value="HTH_MarR-typ"/>
</dbReference>
<dbReference type="EMBL" id="JACHYB010000001">
    <property type="protein sequence ID" value="MBB3186718.1"/>
    <property type="molecule type" value="Genomic_DNA"/>
</dbReference>
<keyword evidence="6" id="KW-1185">Reference proteome</keyword>
<dbReference type="Proteomes" id="UP000544222">
    <property type="component" value="Unassembled WGS sequence"/>
</dbReference>
<dbReference type="PANTHER" id="PTHR42756">
    <property type="entry name" value="TRANSCRIPTIONAL REGULATOR, MARR"/>
    <property type="match status" value="1"/>
</dbReference>
<dbReference type="SUPFAM" id="SSF46785">
    <property type="entry name" value="Winged helix' DNA-binding domain"/>
    <property type="match status" value="1"/>
</dbReference>
<keyword evidence="2 5" id="KW-0238">DNA-binding</keyword>
<dbReference type="InterPro" id="IPR036388">
    <property type="entry name" value="WH-like_DNA-bd_sf"/>
</dbReference>
<dbReference type="Pfam" id="PF01047">
    <property type="entry name" value="MarR"/>
    <property type="match status" value="1"/>
</dbReference>
<evidence type="ECO:0000256" key="2">
    <source>
        <dbReference type="ARBA" id="ARBA00023125"/>
    </source>
</evidence>
<protein>
    <submittedName>
        <fullName evidence="5">DNA-binding MarR family transcriptional regulator</fullName>
    </submittedName>
</protein>
<dbReference type="PROSITE" id="PS50995">
    <property type="entry name" value="HTH_MARR_2"/>
    <property type="match status" value="1"/>
</dbReference>
<accession>A0A7W5DR42</accession>
<dbReference type="GO" id="GO:0003677">
    <property type="term" value="F:DNA binding"/>
    <property type="evidence" value="ECO:0007669"/>
    <property type="project" value="UniProtKB-KW"/>
</dbReference>
<dbReference type="AlphaFoldDB" id="A0A7W5DR42"/>
<dbReference type="RefSeq" id="WP_221202142.1">
    <property type="nucleotide sequence ID" value="NZ_JACHYB010000001.1"/>
</dbReference>
<dbReference type="GO" id="GO:0003700">
    <property type="term" value="F:DNA-binding transcription factor activity"/>
    <property type="evidence" value="ECO:0007669"/>
    <property type="project" value="InterPro"/>
</dbReference>